<dbReference type="GO" id="GO:0006298">
    <property type="term" value="P:mismatch repair"/>
    <property type="evidence" value="ECO:0007669"/>
    <property type="project" value="InterPro"/>
</dbReference>
<keyword evidence="1" id="KW-0547">Nucleotide-binding</keyword>
<organism evidence="5 6">
    <name type="scientific">Clostridium lentum</name>
    <dbReference type="NCBI Taxonomy" id="2763037"/>
    <lineage>
        <taxon>Bacteria</taxon>
        <taxon>Bacillati</taxon>
        <taxon>Bacillota</taxon>
        <taxon>Clostridia</taxon>
        <taxon>Eubacteriales</taxon>
        <taxon>Clostridiaceae</taxon>
        <taxon>Clostridium</taxon>
    </lineage>
</organism>
<dbReference type="AlphaFoldDB" id="A0A8I0DL14"/>
<dbReference type="SMART" id="SM00534">
    <property type="entry name" value="MUTSac"/>
    <property type="match status" value="1"/>
</dbReference>
<dbReference type="Proteomes" id="UP000662088">
    <property type="component" value="Unassembled WGS sequence"/>
</dbReference>
<protein>
    <submittedName>
        <fullName evidence="5">DNA mismatch repair protein MutS</fullName>
    </submittedName>
</protein>
<dbReference type="GO" id="GO:0030983">
    <property type="term" value="F:mismatched DNA binding"/>
    <property type="evidence" value="ECO:0007669"/>
    <property type="project" value="InterPro"/>
</dbReference>
<keyword evidence="6" id="KW-1185">Reference proteome</keyword>
<evidence type="ECO:0000256" key="2">
    <source>
        <dbReference type="ARBA" id="ARBA00022840"/>
    </source>
</evidence>
<evidence type="ECO:0000259" key="4">
    <source>
        <dbReference type="SMART" id="SM00534"/>
    </source>
</evidence>
<accession>A0A8I0DL14</accession>
<dbReference type="GO" id="GO:0005524">
    <property type="term" value="F:ATP binding"/>
    <property type="evidence" value="ECO:0007669"/>
    <property type="project" value="UniProtKB-KW"/>
</dbReference>
<dbReference type="GO" id="GO:0005829">
    <property type="term" value="C:cytosol"/>
    <property type="evidence" value="ECO:0007669"/>
    <property type="project" value="TreeGrafter"/>
</dbReference>
<evidence type="ECO:0000313" key="5">
    <source>
        <dbReference type="EMBL" id="MBC5639683.1"/>
    </source>
</evidence>
<keyword evidence="2" id="KW-0067">ATP-binding</keyword>
<dbReference type="SUPFAM" id="SSF52540">
    <property type="entry name" value="P-loop containing nucleoside triphosphate hydrolases"/>
    <property type="match status" value="1"/>
</dbReference>
<dbReference type="GO" id="GO:0140664">
    <property type="term" value="F:ATP-dependent DNA damage sensor activity"/>
    <property type="evidence" value="ECO:0007669"/>
    <property type="project" value="InterPro"/>
</dbReference>
<dbReference type="Pfam" id="PF00488">
    <property type="entry name" value="MutS_V"/>
    <property type="match status" value="1"/>
</dbReference>
<keyword evidence="3" id="KW-0238">DNA-binding</keyword>
<gene>
    <name evidence="5" type="ORF">H8R92_04410</name>
</gene>
<reference evidence="5" key="1">
    <citation type="submission" date="2020-08" db="EMBL/GenBank/DDBJ databases">
        <title>Genome public.</title>
        <authorList>
            <person name="Liu C."/>
            <person name="Sun Q."/>
        </authorList>
    </citation>
    <scope>NUCLEOTIDE SEQUENCE</scope>
    <source>
        <strain evidence="5">NSJ-42</strain>
    </source>
</reference>
<dbReference type="InterPro" id="IPR045076">
    <property type="entry name" value="MutS"/>
</dbReference>
<dbReference type="PANTHER" id="PTHR11361:SF152">
    <property type="entry name" value="DNA MISMATCH REPAIR PROTEIN"/>
    <property type="match status" value="1"/>
</dbReference>
<proteinExistence type="predicted"/>
<dbReference type="Gene3D" id="3.40.50.300">
    <property type="entry name" value="P-loop containing nucleotide triphosphate hydrolases"/>
    <property type="match status" value="1"/>
</dbReference>
<dbReference type="InterPro" id="IPR000432">
    <property type="entry name" value="DNA_mismatch_repair_MutS_C"/>
</dbReference>
<feature type="domain" description="DNA mismatch repair proteins mutS family" evidence="4">
    <location>
        <begin position="359"/>
        <end position="544"/>
    </location>
</feature>
<evidence type="ECO:0000256" key="1">
    <source>
        <dbReference type="ARBA" id="ARBA00022741"/>
    </source>
</evidence>
<dbReference type="InterPro" id="IPR027417">
    <property type="entry name" value="P-loop_NTPase"/>
</dbReference>
<evidence type="ECO:0000313" key="6">
    <source>
        <dbReference type="Proteomes" id="UP000662088"/>
    </source>
</evidence>
<name>A0A8I0DL14_9CLOT</name>
<sequence>MLIVLFICTVYFSSSKRKEKLFLKYNKSFGKEPQNYNKEANIEFLKDFYKARKENENENEEEVIDEITWNDLDMNNVFQRINYTNTTLGEAYLYKSIKEIKYSKEKWDELEGLIKVFSENEDLRNEIRYNLSTIGKLNDPKVFNFIYRPQFNKVQGYFKYPILAGGFIASLLLCIINSKIGIGLSIFFFCANILFYQSGKTVLEDSFKIMNYLINNVIVCQKLCKINHKEFRKYKKKFRKILANCRELNKIKRYSYSLVRKNSSALLDADLVLEYLKMFFMVDIIAYHNMASILEKNKKEFQEIYDLIAMIDFALSVAYYRASLQEFCQPIFLEKDYIELENLYHPLIDEPVKNSIFIKDNIIFTGSNASGKSTFIKAIALNCILAQGLNTALCSSYKCKFSKVVTSMAIKDDILEGDSYFIAEIKSLKRLLNSLNGEIRVLAFIDEILKGTNTVERIAASASILDYGKESKAKILVATHDMELTEMLGEKYDNYHFRETVTDKEVLFDYKLHKGPSKTRNAIKLLKAMDFDKEVVNTANEIYSDFIINKKWDRL</sequence>
<dbReference type="PANTHER" id="PTHR11361">
    <property type="entry name" value="DNA MISMATCH REPAIR PROTEIN MUTS FAMILY MEMBER"/>
    <property type="match status" value="1"/>
</dbReference>
<evidence type="ECO:0000256" key="3">
    <source>
        <dbReference type="ARBA" id="ARBA00023125"/>
    </source>
</evidence>
<comment type="caution">
    <text evidence="5">The sequence shown here is derived from an EMBL/GenBank/DDBJ whole genome shotgun (WGS) entry which is preliminary data.</text>
</comment>
<dbReference type="EMBL" id="JACOOQ010000005">
    <property type="protein sequence ID" value="MBC5639683.1"/>
    <property type="molecule type" value="Genomic_DNA"/>
</dbReference>